<keyword evidence="1 3" id="KW-0409">Iron storage</keyword>
<dbReference type="InterPro" id="IPR009078">
    <property type="entry name" value="Ferritin-like_SF"/>
</dbReference>
<comment type="similarity">
    <text evidence="3">Belongs to the Dps family.</text>
</comment>
<feature type="binding site" evidence="4">
    <location>
        <position position="152"/>
    </location>
    <ligand>
        <name>Fe cation</name>
        <dbReference type="ChEBI" id="CHEBI:24875"/>
    </ligand>
</feature>
<evidence type="ECO:0000256" key="3">
    <source>
        <dbReference type="PIRNR" id="PIRNR018063"/>
    </source>
</evidence>
<dbReference type="InterPro" id="IPR014490">
    <property type="entry name" value="Dps-like"/>
</dbReference>
<evidence type="ECO:0000256" key="4">
    <source>
        <dbReference type="PIRSR" id="PIRSR018063-50"/>
    </source>
</evidence>
<dbReference type="SUPFAM" id="SSF47240">
    <property type="entry name" value="Ferritin-like"/>
    <property type="match status" value="1"/>
</dbReference>
<evidence type="ECO:0000259" key="5">
    <source>
        <dbReference type="Pfam" id="PF00210"/>
    </source>
</evidence>
<keyword evidence="3" id="KW-0560">Oxidoreductase</keyword>
<dbReference type="CDD" id="cd01052">
    <property type="entry name" value="DPSL"/>
    <property type="match status" value="1"/>
</dbReference>
<sequence>MDGWFGVELSPGAKKDEIIKRLLSAFADEWVAGYYYMYTALAVKGPHAETISEIFMKEAEEEIGKHAKMIAERLQDFDVDPPRDFAKLYEISGCKYPPLPEDPYDVDGFIIAAVKAEICAIKAYKELFDLTHGTDPATEELAEDLLRDETRHRTELVNLLTKEGIERLKRELG</sequence>
<dbReference type="KEGG" id="ape:APE_1457"/>
<reference evidence="6 7" key="1">
    <citation type="journal article" date="1999" name="DNA Res.">
        <title>Complete genome sequence of an aerobic hyper-thermophilic crenarchaeon, Aeropyrum pernix K1.</title>
        <authorList>
            <person name="Kawarabayasi Y."/>
            <person name="Hino Y."/>
            <person name="Horikawa H."/>
            <person name="Yamazaki S."/>
            <person name="Haikawa Y."/>
            <person name="Jin-no K."/>
            <person name="Takahashi M."/>
            <person name="Sekine M."/>
            <person name="Baba S."/>
            <person name="Ankai A."/>
            <person name="Kosugi H."/>
            <person name="Hosoyama A."/>
            <person name="Fukui S."/>
            <person name="Nagai Y."/>
            <person name="Nishijima K."/>
            <person name="Nakazawa H."/>
            <person name="Takamiya M."/>
            <person name="Masuda S."/>
            <person name="Funahashi T."/>
            <person name="Tanaka T."/>
            <person name="Kudoh Y."/>
            <person name="Yamazaki J."/>
            <person name="Kushida N."/>
            <person name="Oguchi A."/>
            <person name="Aoki K."/>
            <person name="Kubota K."/>
            <person name="Nakamura Y."/>
            <person name="Nomura N."/>
            <person name="Sako Y."/>
            <person name="Kikuchi H."/>
        </authorList>
    </citation>
    <scope>NUCLEOTIDE SEQUENCE [LARGE SCALE GENOMIC DNA]</scope>
    <source>
        <strain evidence="7">ATCC 700893 / DSM 11879 / JCM 9820 / NBRC 100138 / K1</strain>
    </source>
</reference>
<dbReference type="PANTHER" id="PTHR30295:SF1">
    <property type="entry name" value="DNA PROTECTION DURING STARVATION PROTEIN"/>
    <property type="match status" value="1"/>
</dbReference>
<dbReference type="GO" id="GO:0005829">
    <property type="term" value="C:cytosol"/>
    <property type="evidence" value="ECO:0007669"/>
    <property type="project" value="TreeGrafter"/>
</dbReference>
<dbReference type="GO" id="GO:0020037">
    <property type="term" value="F:heme binding"/>
    <property type="evidence" value="ECO:0007669"/>
    <property type="project" value="TreeGrafter"/>
</dbReference>
<accession>Q9YBZ3</accession>
<dbReference type="eggNOG" id="arCOG01093">
    <property type="taxonomic scope" value="Archaea"/>
</dbReference>
<dbReference type="EnsemblBacteria" id="BAA80455">
    <property type="protein sequence ID" value="BAA80455"/>
    <property type="gene ID" value="APE_1457"/>
</dbReference>
<dbReference type="Gene3D" id="1.20.1260.10">
    <property type="match status" value="1"/>
</dbReference>
<comment type="function">
    <text evidence="3">Protects DNA from oxidative damage by sequestering intracellular Fe2+ ion and storing it in the form of Fe3+ oxyhydroxide mineral. One hydrogen peroxide oxidizes two Fe2+ ions, which prevents hydroxyl radical production by the Fenton reaction.</text>
</comment>
<feature type="domain" description="Ferritin/DPS" evidence="5">
    <location>
        <begin position="20"/>
        <end position="162"/>
    </location>
</feature>
<feature type="binding site" evidence="4">
    <location>
        <position position="66"/>
    </location>
    <ligand>
        <name>Fe cation</name>
        <dbReference type="ChEBI" id="CHEBI:24875"/>
    </ligand>
</feature>
<evidence type="ECO:0000313" key="7">
    <source>
        <dbReference type="Proteomes" id="UP000002518"/>
    </source>
</evidence>
<feature type="binding site" evidence="4">
    <location>
        <position position="149"/>
    </location>
    <ligand>
        <name>Fe cation</name>
        <dbReference type="ChEBI" id="CHEBI:24875"/>
    </ligand>
</feature>
<dbReference type="PIRSF" id="PIRSF018063">
    <property type="entry name" value="Ferrtn_UCP018063"/>
    <property type="match status" value="1"/>
</dbReference>
<keyword evidence="3" id="KW-0963">Cytoplasm</keyword>
<dbReference type="EMBL" id="BA000002">
    <property type="protein sequence ID" value="BAA80455.1"/>
    <property type="molecule type" value="Genomic_DNA"/>
</dbReference>
<dbReference type="GO" id="GO:0006879">
    <property type="term" value="P:intracellular iron ion homeostasis"/>
    <property type="evidence" value="ECO:0007669"/>
    <property type="project" value="UniProtKB-KW"/>
</dbReference>
<dbReference type="PANTHER" id="PTHR30295">
    <property type="entry name" value="BACTERIOFERRITIN"/>
    <property type="match status" value="1"/>
</dbReference>
<organism evidence="6 7">
    <name type="scientific">Aeropyrum pernix (strain ATCC 700893 / DSM 11879 / JCM 9820 / NBRC 100138 / K1)</name>
    <dbReference type="NCBI Taxonomy" id="272557"/>
    <lineage>
        <taxon>Archaea</taxon>
        <taxon>Thermoproteota</taxon>
        <taxon>Thermoprotei</taxon>
        <taxon>Desulfurococcales</taxon>
        <taxon>Desulfurococcaceae</taxon>
        <taxon>Aeropyrum</taxon>
    </lineage>
</organism>
<evidence type="ECO:0000313" key="6">
    <source>
        <dbReference type="EMBL" id="BAA80455.1"/>
    </source>
</evidence>
<name>Q9YBZ3_AERPE</name>
<dbReference type="AlphaFoldDB" id="Q9YBZ3"/>
<evidence type="ECO:0000256" key="1">
    <source>
        <dbReference type="ARBA" id="ARBA00022434"/>
    </source>
</evidence>
<dbReference type="PIR" id="A72625">
    <property type="entry name" value="A72625"/>
</dbReference>
<dbReference type="STRING" id="272557.APE_1457"/>
<comment type="catalytic activity">
    <reaction evidence="3">
        <text>2 Fe(2+) + H2O2 + 2 H(+) = 2 Fe(3+) + 2 H2O</text>
        <dbReference type="Rhea" id="RHEA:48712"/>
        <dbReference type="ChEBI" id="CHEBI:15377"/>
        <dbReference type="ChEBI" id="CHEBI:15378"/>
        <dbReference type="ChEBI" id="CHEBI:16240"/>
        <dbReference type="ChEBI" id="CHEBI:29033"/>
        <dbReference type="ChEBI" id="CHEBI:29034"/>
    </reaction>
</comment>
<dbReference type="InterPro" id="IPR033921">
    <property type="entry name" value="DPSL_diiron-bd_dom"/>
</dbReference>
<dbReference type="GO" id="GO:0009295">
    <property type="term" value="C:nucleoid"/>
    <property type="evidence" value="ECO:0007669"/>
    <property type="project" value="UniProtKB-SubCell"/>
</dbReference>
<dbReference type="GO" id="GO:0008199">
    <property type="term" value="F:ferric iron binding"/>
    <property type="evidence" value="ECO:0007669"/>
    <property type="project" value="UniProtKB-UniRule"/>
</dbReference>
<keyword evidence="7" id="KW-1185">Reference proteome</keyword>
<feature type="binding site" evidence="4">
    <location>
        <position position="29"/>
    </location>
    <ligand>
        <name>Fe cation</name>
        <dbReference type="ChEBI" id="CHEBI:24875"/>
    </ligand>
</feature>
<dbReference type="InterPro" id="IPR012347">
    <property type="entry name" value="Ferritin-like"/>
</dbReference>
<proteinExistence type="inferred from homology"/>
<comment type="subunit">
    <text evidence="3">Homododecamer. The 12 identical subunits form a hollow sphere into which the mineral iron core of up to 300 Fe(3+) can be deposited.</text>
</comment>
<dbReference type="GeneID" id="1446028"/>
<dbReference type="EC" id="1.16.-.-" evidence="3"/>
<keyword evidence="2 3" id="KW-0408">Iron</keyword>
<protein>
    <recommendedName>
        <fullName evidence="3">DNA protection during starvation protein</fullName>
        <ecNumber evidence="3">1.16.-.-</ecNumber>
    </recommendedName>
</protein>
<feature type="binding site" evidence="4">
    <location>
        <position position="117"/>
    </location>
    <ligand>
        <name>Fe cation</name>
        <dbReference type="ChEBI" id="CHEBI:24875"/>
    </ligand>
</feature>
<dbReference type="PATRIC" id="fig|272557.25.peg.986"/>
<dbReference type="RefSeq" id="WP_010866383.1">
    <property type="nucleotide sequence ID" value="NC_000854.2"/>
</dbReference>
<comment type="subcellular location">
    <subcellularLocation>
        <location evidence="3">Cytoplasm</location>
        <location evidence="3">Nucleoid</location>
    </subcellularLocation>
</comment>
<keyword evidence="3 4" id="KW-0479">Metal-binding</keyword>
<dbReference type="Pfam" id="PF00210">
    <property type="entry name" value="Ferritin"/>
    <property type="match status" value="1"/>
</dbReference>
<evidence type="ECO:0000256" key="2">
    <source>
        <dbReference type="ARBA" id="ARBA00023004"/>
    </source>
</evidence>
<dbReference type="InterPro" id="IPR008331">
    <property type="entry name" value="Ferritin_DPS_dom"/>
</dbReference>
<dbReference type="GO" id="GO:0004322">
    <property type="term" value="F:ferroxidase activity"/>
    <property type="evidence" value="ECO:0007669"/>
    <property type="project" value="TreeGrafter"/>
</dbReference>
<gene>
    <name evidence="6" type="ordered locus">APE_1457</name>
</gene>
<dbReference type="Proteomes" id="UP000002518">
    <property type="component" value="Chromosome"/>
</dbReference>